<feature type="region of interest" description="Disordered" evidence="1">
    <location>
        <begin position="1"/>
        <end position="29"/>
    </location>
</feature>
<name>A0A6G1E0I5_9ORYZ</name>
<accession>A0A6G1E0I5</accession>
<reference evidence="2 3" key="1">
    <citation type="submission" date="2019-11" db="EMBL/GenBank/DDBJ databases">
        <title>Whole genome sequence of Oryza granulata.</title>
        <authorList>
            <person name="Li W."/>
        </authorList>
    </citation>
    <scope>NUCLEOTIDE SEQUENCE [LARGE SCALE GENOMIC DNA]</scope>
    <source>
        <strain evidence="3">cv. Menghai</strain>
        <tissue evidence="2">Leaf</tissue>
    </source>
</reference>
<dbReference type="Proteomes" id="UP000479710">
    <property type="component" value="Unassembled WGS sequence"/>
</dbReference>
<comment type="caution">
    <text evidence="2">The sequence shown here is derived from an EMBL/GenBank/DDBJ whole genome shotgun (WGS) entry which is preliminary data.</text>
</comment>
<proteinExistence type="predicted"/>
<dbReference type="AlphaFoldDB" id="A0A6G1E0I5"/>
<evidence type="ECO:0000313" key="2">
    <source>
        <dbReference type="EMBL" id="KAF0918086.1"/>
    </source>
</evidence>
<feature type="region of interest" description="Disordered" evidence="1">
    <location>
        <begin position="60"/>
        <end position="85"/>
    </location>
</feature>
<gene>
    <name evidence="2" type="ORF">E2562_022676</name>
</gene>
<protein>
    <submittedName>
        <fullName evidence="2">Uncharacterized protein</fullName>
    </submittedName>
</protein>
<evidence type="ECO:0000256" key="1">
    <source>
        <dbReference type="SAM" id="MobiDB-lite"/>
    </source>
</evidence>
<sequence length="97" mass="10718">MREAAVLSCMDDNARKDPTQPPHNLAPSSSCYTTYRHLHRCRPPPPDLDGSIRMPVEDEVNSSDLGTWQRGGPSGDLASSSATPRAPQVKGFLWIWE</sequence>
<dbReference type="EMBL" id="SPHZ02000005">
    <property type="protein sequence ID" value="KAF0918086.1"/>
    <property type="molecule type" value="Genomic_DNA"/>
</dbReference>
<evidence type="ECO:0000313" key="3">
    <source>
        <dbReference type="Proteomes" id="UP000479710"/>
    </source>
</evidence>
<keyword evidence="3" id="KW-1185">Reference proteome</keyword>
<organism evidence="2 3">
    <name type="scientific">Oryza meyeriana var. granulata</name>
    <dbReference type="NCBI Taxonomy" id="110450"/>
    <lineage>
        <taxon>Eukaryota</taxon>
        <taxon>Viridiplantae</taxon>
        <taxon>Streptophyta</taxon>
        <taxon>Embryophyta</taxon>
        <taxon>Tracheophyta</taxon>
        <taxon>Spermatophyta</taxon>
        <taxon>Magnoliopsida</taxon>
        <taxon>Liliopsida</taxon>
        <taxon>Poales</taxon>
        <taxon>Poaceae</taxon>
        <taxon>BOP clade</taxon>
        <taxon>Oryzoideae</taxon>
        <taxon>Oryzeae</taxon>
        <taxon>Oryzinae</taxon>
        <taxon>Oryza</taxon>
        <taxon>Oryza meyeriana</taxon>
    </lineage>
</organism>